<keyword evidence="2" id="KW-1185">Reference proteome</keyword>
<dbReference type="AlphaFoldDB" id="G4THB1"/>
<evidence type="ECO:0000313" key="2">
    <source>
        <dbReference type="Proteomes" id="UP000007148"/>
    </source>
</evidence>
<evidence type="ECO:0000313" key="1">
    <source>
        <dbReference type="EMBL" id="CCA70704.1"/>
    </source>
</evidence>
<dbReference type="EMBL" id="CAFZ01000091">
    <property type="protein sequence ID" value="CCA70704.1"/>
    <property type="molecule type" value="Genomic_DNA"/>
</dbReference>
<reference evidence="1 2" key="1">
    <citation type="journal article" date="2011" name="PLoS Pathog.">
        <title>Endophytic Life Strategies Decoded by Genome and Transcriptome Analyses of the Mutualistic Root Symbiont Piriformospora indica.</title>
        <authorList>
            <person name="Zuccaro A."/>
            <person name="Lahrmann U."/>
            <person name="Guldener U."/>
            <person name="Langen G."/>
            <person name="Pfiffi S."/>
            <person name="Biedenkopf D."/>
            <person name="Wong P."/>
            <person name="Samans B."/>
            <person name="Grimm C."/>
            <person name="Basiewicz M."/>
            <person name="Murat C."/>
            <person name="Martin F."/>
            <person name="Kogel K.H."/>
        </authorList>
    </citation>
    <scope>NUCLEOTIDE SEQUENCE [LARGE SCALE GENOMIC DNA]</scope>
    <source>
        <strain evidence="1 2">DSM 11827</strain>
    </source>
</reference>
<dbReference type="HOGENOM" id="CLU_1723095_0_0_1"/>
<dbReference type="InParanoid" id="G4THB1"/>
<accession>G4THB1</accession>
<comment type="caution">
    <text evidence="1">The sequence shown here is derived from an EMBL/GenBank/DDBJ whole genome shotgun (WGS) entry which is preliminary data.</text>
</comment>
<protein>
    <submittedName>
        <fullName evidence="1">Uncharacterized protein</fullName>
    </submittedName>
</protein>
<proteinExistence type="predicted"/>
<gene>
    <name evidence="1" type="ORF">PIIN_04638</name>
</gene>
<sequence>MAAQALVGIAWPIVRPSSSRIVTPTDALVFISVSVIITRDITEASRTARGRTGRCSSWTTMSRSVPASWEPVLSRNARSELSKQFPSDGTEVTASSYALVRSCASVSNWVATWPSSVLFDSPFPRYISAWSITFRKNCSCATSSEDGPRARH</sequence>
<name>G4THB1_SERID</name>
<dbReference type="Proteomes" id="UP000007148">
    <property type="component" value="Unassembled WGS sequence"/>
</dbReference>
<organism evidence="1 2">
    <name type="scientific">Serendipita indica (strain DSM 11827)</name>
    <name type="common">Root endophyte fungus</name>
    <name type="synonym">Piriformospora indica</name>
    <dbReference type="NCBI Taxonomy" id="1109443"/>
    <lineage>
        <taxon>Eukaryota</taxon>
        <taxon>Fungi</taxon>
        <taxon>Dikarya</taxon>
        <taxon>Basidiomycota</taxon>
        <taxon>Agaricomycotina</taxon>
        <taxon>Agaricomycetes</taxon>
        <taxon>Sebacinales</taxon>
        <taxon>Serendipitaceae</taxon>
        <taxon>Serendipita</taxon>
    </lineage>
</organism>